<keyword evidence="10" id="KW-1185">Reference proteome</keyword>
<feature type="transmembrane region" description="Helical" evidence="8">
    <location>
        <begin position="890"/>
        <end position="909"/>
    </location>
</feature>
<dbReference type="Gene3D" id="3.30.2090.10">
    <property type="entry name" value="Multidrug efflux transporter AcrB TolC docking domain, DN and DC subdomains"/>
    <property type="match status" value="2"/>
</dbReference>
<dbReference type="PRINTS" id="PR00702">
    <property type="entry name" value="ACRIFLAVINRP"/>
</dbReference>
<evidence type="ECO:0000256" key="7">
    <source>
        <dbReference type="ARBA" id="ARBA00023136"/>
    </source>
</evidence>
<keyword evidence="3" id="KW-0813">Transport</keyword>
<evidence type="ECO:0000256" key="2">
    <source>
        <dbReference type="ARBA" id="ARBA00010942"/>
    </source>
</evidence>
<dbReference type="InterPro" id="IPR004763">
    <property type="entry name" value="CusA-like"/>
</dbReference>
<name>A0ABS0BY85_9GAMM</name>
<gene>
    <name evidence="9" type="ORF">H8792_010395</name>
</gene>
<dbReference type="RefSeq" id="WP_185978897.1">
    <property type="nucleotide sequence ID" value="NZ_JACBGI020000026.1"/>
</dbReference>
<keyword evidence="5 8" id="KW-0812">Transmembrane</keyword>
<feature type="transmembrane region" description="Helical" evidence="8">
    <location>
        <begin position="962"/>
        <end position="981"/>
    </location>
</feature>
<feature type="transmembrane region" description="Helical" evidence="8">
    <location>
        <begin position="329"/>
        <end position="352"/>
    </location>
</feature>
<keyword evidence="7 8" id="KW-0472">Membrane</keyword>
<comment type="subcellular location">
    <subcellularLocation>
        <location evidence="1">Cell membrane</location>
        <topology evidence="1">Multi-pass membrane protein</topology>
    </subcellularLocation>
</comment>
<dbReference type="NCBIfam" id="TIGR00914">
    <property type="entry name" value="2A0601"/>
    <property type="match status" value="1"/>
</dbReference>
<evidence type="ECO:0000256" key="5">
    <source>
        <dbReference type="ARBA" id="ARBA00022692"/>
    </source>
</evidence>
<organism evidence="9 10">
    <name type="scientific">Thiomicrorhabdus heinhorstiae</name>
    <dbReference type="NCBI Taxonomy" id="2748010"/>
    <lineage>
        <taxon>Bacteria</taxon>
        <taxon>Pseudomonadati</taxon>
        <taxon>Pseudomonadota</taxon>
        <taxon>Gammaproteobacteria</taxon>
        <taxon>Thiotrichales</taxon>
        <taxon>Piscirickettsiaceae</taxon>
        <taxon>Thiomicrorhabdus</taxon>
    </lineage>
</organism>
<dbReference type="PANTHER" id="PTHR32063">
    <property type="match status" value="1"/>
</dbReference>
<sequence>MLARFLQFFLVQRTLVVLLVLAVVAGGWQAFQKIPIDAFPDVSPSQVKMIFKAPGMTPAEVEQRVIAPLEMELLGLPKQQILRSLAKYGLADITLDFREGTDIYWARQIVAERLGNVNLPAGVTGGMAPLSTPLSDVFMFTIEGDALSNMQKRDLLDWVIRPALRSVPGVADVNVLGGLARTYAVQPDYQKLAAYQIGLPQLMEALQNNNQNDGAGRLHQGEEVLLVRTQGNLSSIADIENIVVAYQNDVAIKAKDLATVKIDSIYRNGAVTQNGKSEAVQGLVMALKGANAREVVSGIEARLQDLQPAFPKGISVSAFYNRSDLVNTAIYGVSKALMEAVVLVLVVLLVFLGNVRAALTVALILPLAALMTFILMRYFDLSANLMSLGGLAIAIGMLVDAAVVVVENIVSHQEKDQHSAFSLPKMHIIFRALKEVSVPVISGILIIMTVFLPLLTLEGLEGKLFVPVAVTIIFALGSSLLLSLTVIPTLASFILGKPSHQEPWLIRQISRVYRPILSWSLQHDKTVVLVAVLSLVAAGGIYTQVGKTFIPQMDEGYVILQIEKSPSVSLEASTAMDMRIQKAVMQQVPEVTRMVARVGSDEIGMDPMSLNDTDTFLILKPKEEWRMQTKDELIEAVRHVLDTQFPGINYAFTQPIQMRVDEMLTGARGDVAIKIFGDNPDEINEVAKKMVTMVESIQGSQDVFTATNDGLRYLQLEVNRDMAGRLGLSTVQVEELLRSQINGLEVGVIYDGIRRVPLTLRAPESYKASAFEMLNQPITVRTDKGVQTILLNQLVDAKEVDGPVSIQREQSKRFAVVVTNVVGRDLVGFVEEAKVKAKELSIPAGYYFEWGGKFENQQRAAQKLAIVVPVALVLIFLILFSTFKSIPQAVMVMINVPFALIGGILALWLTGEYLSVPASVGFIALLGIAVLNGVVMISYFNQLLASGMNVAQVVVEGAMRRLRPVLMTASIAALGLVPLVFATGPGSEIQRPLAIVVIGGLISSTLLTLLILPIIYRRFGLRSTADGVAEPSTAN</sequence>
<dbReference type="EMBL" id="JACBGI020000026">
    <property type="protein sequence ID" value="MBF6058750.1"/>
    <property type="molecule type" value="Genomic_DNA"/>
</dbReference>
<dbReference type="SUPFAM" id="SSF82693">
    <property type="entry name" value="Multidrug efflux transporter AcrB pore domain, PN1, PN2, PC1 and PC2 subdomains"/>
    <property type="match status" value="3"/>
</dbReference>
<feature type="transmembrane region" description="Helical" evidence="8">
    <location>
        <begin position="468"/>
        <end position="495"/>
    </location>
</feature>
<feature type="transmembrane region" description="Helical" evidence="8">
    <location>
        <begin position="864"/>
        <end position="883"/>
    </location>
</feature>
<dbReference type="Pfam" id="PF00873">
    <property type="entry name" value="ACR_tran"/>
    <property type="match status" value="1"/>
</dbReference>
<dbReference type="InterPro" id="IPR001036">
    <property type="entry name" value="Acrflvin-R"/>
</dbReference>
<evidence type="ECO:0000256" key="1">
    <source>
        <dbReference type="ARBA" id="ARBA00004651"/>
    </source>
</evidence>
<keyword evidence="4" id="KW-1003">Cell membrane</keyword>
<dbReference type="SUPFAM" id="SSF82714">
    <property type="entry name" value="Multidrug efflux transporter AcrB TolC docking domain, DN and DC subdomains"/>
    <property type="match status" value="2"/>
</dbReference>
<feature type="transmembrane region" description="Helical" evidence="8">
    <location>
        <begin position="993"/>
        <end position="1016"/>
    </location>
</feature>
<keyword evidence="6 8" id="KW-1133">Transmembrane helix</keyword>
<feature type="transmembrane region" description="Helical" evidence="8">
    <location>
        <begin position="436"/>
        <end position="456"/>
    </location>
</feature>
<evidence type="ECO:0000256" key="4">
    <source>
        <dbReference type="ARBA" id="ARBA00022475"/>
    </source>
</evidence>
<reference evidence="9 10" key="1">
    <citation type="submission" date="2020-06" db="EMBL/GenBank/DDBJ databases">
        <authorList>
            <person name="Scott K."/>
        </authorList>
    </citation>
    <scope>NUCLEOTIDE SEQUENCE [LARGE SCALE GENOMIC DNA]</scope>
    <source>
        <strain evidence="9 10">HH1</strain>
    </source>
</reference>
<accession>A0ABS0BY85</accession>
<dbReference type="Gene3D" id="3.30.70.1320">
    <property type="entry name" value="Multidrug efflux transporter AcrB pore domain like"/>
    <property type="match status" value="1"/>
</dbReference>
<reference evidence="9 10" key="2">
    <citation type="submission" date="2020-11" db="EMBL/GenBank/DDBJ databases">
        <title>Sulfur oxidizing isolate from Hospital Hole Sinkhole.</title>
        <authorList>
            <person name="Scott K.M."/>
        </authorList>
    </citation>
    <scope>NUCLEOTIDE SEQUENCE [LARGE SCALE GENOMIC DNA]</scope>
    <source>
        <strain evidence="9 10">HH1</strain>
    </source>
</reference>
<evidence type="ECO:0000256" key="6">
    <source>
        <dbReference type="ARBA" id="ARBA00022989"/>
    </source>
</evidence>
<comment type="similarity">
    <text evidence="2">Belongs to the resistance-nodulation-cell division (RND) (TC 2.A.6) family.</text>
</comment>
<dbReference type="Gene3D" id="3.30.70.1430">
    <property type="entry name" value="Multidrug efflux transporter AcrB pore domain"/>
    <property type="match status" value="2"/>
</dbReference>
<feature type="transmembrane region" description="Helical" evidence="8">
    <location>
        <begin position="359"/>
        <end position="379"/>
    </location>
</feature>
<evidence type="ECO:0000256" key="3">
    <source>
        <dbReference type="ARBA" id="ARBA00022448"/>
    </source>
</evidence>
<evidence type="ECO:0000313" key="9">
    <source>
        <dbReference type="EMBL" id="MBF6058750.1"/>
    </source>
</evidence>
<dbReference type="SUPFAM" id="SSF82866">
    <property type="entry name" value="Multidrug efflux transporter AcrB transmembrane domain"/>
    <property type="match status" value="2"/>
</dbReference>
<comment type="caution">
    <text evidence="9">The sequence shown here is derived from an EMBL/GenBank/DDBJ whole genome shotgun (WGS) entry which is preliminary data.</text>
</comment>
<feature type="transmembrane region" description="Helical" evidence="8">
    <location>
        <begin position="921"/>
        <end position="941"/>
    </location>
</feature>
<evidence type="ECO:0000313" key="10">
    <source>
        <dbReference type="Proteomes" id="UP001193680"/>
    </source>
</evidence>
<proteinExistence type="inferred from homology"/>
<protein>
    <submittedName>
        <fullName evidence="9">Efflux RND transporter permease subunit</fullName>
    </submittedName>
</protein>
<evidence type="ECO:0000256" key="8">
    <source>
        <dbReference type="SAM" id="Phobius"/>
    </source>
</evidence>
<feature type="transmembrane region" description="Helical" evidence="8">
    <location>
        <begin position="526"/>
        <end position="545"/>
    </location>
</feature>
<dbReference type="Proteomes" id="UP001193680">
    <property type="component" value="Unassembled WGS sequence"/>
</dbReference>
<dbReference type="Gene3D" id="3.30.70.1440">
    <property type="entry name" value="Multidrug efflux transporter AcrB pore domain"/>
    <property type="match status" value="1"/>
</dbReference>
<dbReference type="Gene3D" id="1.20.1640.10">
    <property type="entry name" value="Multidrug efflux transporter AcrB transmembrane domain"/>
    <property type="match status" value="2"/>
</dbReference>
<dbReference type="InterPro" id="IPR027463">
    <property type="entry name" value="AcrB_DN_DC_subdom"/>
</dbReference>
<dbReference type="PANTHER" id="PTHR32063:SF68">
    <property type="entry name" value="PROBALE CATION EFFLUX SYSTEM PROTEIN"/>
    <property type="match status" value="1"/>
</dbReference>
<feature type="transmembrane region" description="Helical" evidence="8">
    <location>
        <begin position="385"/>
        <end position="406"/>
    </location>
</feature>